<proteinExistence type="predicted"/>
<protein>
    <submittedName>
        <fullName evidence="1">Uncharacterized protein</fullName>
    </submittedName>
</protein>
<dbReference type="AlphaFoldDB" id="A0AAI8F7J0"/>
<dbReference type="EMBL" id="CP003342">
    <property type="protein sequence ID" value="AFC72837.1"/>
    <property type="molecule type" value="Genomic_DNA"/>
</dbReference>
<organism evidence="1 2">
    <name type="scientific">Rickettsia rhipicephali (strain 3-7-female6-CWPP)</name>
    <dbReference type="NCBI Taxonomy" id="1105113"/>
    <lineage>
        <taxon>Bacteria</taxon>
        <taxon>Pseudomonadati</taxon>
        <taxon>Pseudomonadota</taxon>
        <taxon>Alphaproteobacteria</taxon>
        <taxon>Rickettsiales</taxon>
        <taxon>Rickettsiaceae</taxon>
        <taxon>Rickettsieae</taxon>
        <taxon>Rickettsia</taxon>
        <taxon>spotted fever group</taxon>
    </lineage>
</organism>
<name>A0AAI8F7J0_RICR3</name>
<keyword evidence="2" id="KW-1185">Reference proteome</keyword>
<dbReference type="KEGG" id="rre:MCC_06835"/>
<sequence>MIIITIKISKSNRQTPIAGLTIDENGQYIEGSMVISTVAYALGRIMRDEFQEKELKDLPNFVDNNNSLIEEVFSESERIYFKDKKQDS</sequence>
<accession>A0AAI8F7J0</accession>
<reference evidence="2" key="1">
    <citation type="submission" date="2012-02" db="EMBL/GenBank/DDBJ databases">
        <title>Complete genome sequence of Rickettsia rhipicephali strain 3-7-female6-CWPP.</title>
        <authorList>
            <person name="Johnson S.L."/>
            <person name="Munk A.C."/>
            <person name="Han S."/>
            <person name="Bruce D.C."/>
            <person name="Dasch G.A."/>
        </authorList>
    </citation>
    <scope>NUCLEOTIDE SEQUENCE [LARGE SCALE GENOMIC DNA]</scope>
    <source>
        <strain evidence="2">3-7-female6-CWPP</strain>
    </source>
</reference>
<evidence type="ECO:0000313" key="2">
    <source>
        <dbReference type="Proteomes" id="UP000008006"/>
    </source>
</evidence>
<dbReference type="RefSeq" id="WP_014409008.1">
    <property type="nucleotide sequence ID" value="NC_017042.1"/>
</dbReference>
<evidence type="ECO:0000313" key="1">
    <source>
        <dbReference type="EMBL" id="AFC72837.1"/>
    </source>
</evidence>
<dbReference type="Proteomes" id="UP000008006">
    <property type="component" value="Chromosome"/>
</dbReference>
<gene>
    <name evidence="1" type="ordered locus">MCC_06835</name>
</gene>